<evidence type="ECO:0000256" key="2">
    <source>
        <dbReference type="SAM" id="SignalP"/>
    </source>
</evidence>
<name>A0A090RMZ0_9VIBR</name>
<keyword evidence="2" id="KW-0732">Signal</keyword>
<feature type="chain" id="PRO_5001862568" evidence="2">
    <location>
        <begin position="21"/>
        <end position="184"/>
    </location>
</feature>
<feature type="domain" description="SnoaL-like" evidence="3">
    <location>
        <begin position="27"/>
        <end position="149"/>
    </location>
</feature>
<reference evidence="4 5" key="1">
    <citation type="submission" date="2014-09" db="EMBL/GenBank/DDBJ databases">
        <title>Vibrio maritimus JCM 19235. (C45) whole genome shotgun sequence.</title>
        <authorList>
            <person name="Sawabe T."/>
            <person name="Meirelles P."/>
            <person name="Nakanishi M."/>
            <person name="Sayaka M."/>
            <person name="Hattori M."/>
            <person name="Ohkuma M."/>
        </authorList>
    </citation>
    <scope>NUCLEOTIDE SEQUENCE [LARGE SCALE GENOMIC DNA]</scope>
    <source>
        <strain evidence="5">JCM19235</strain>
    </source>
</reference>
<sequence length="184" mass="20210">MRIRNLFILLIGVVSMNVHAQTQALSKDEAIIRSNIQSFSAMADQGAFEYLGRLFAPQVTVDYTSLFGGEAAPVDRTDLMKQWAAFLPGFDATYHDLSNLRVDVNRNSASASADITASHWLGDDGFWAVSGNYEFTLQKSGDNWVITSVKLNSQSESGSRDILGEAPKNAEQNLSTEQSELVKL</sequence>
<feature type="region of interest" description="Disordered" evidence="1">
    <location>
        <begin position="157"/>
        <end position="184"/>
    </location>
</feature>
<dbReference type="STRING" id="990268.JCM19235_5155"/>
<dbReference type="InterPro" id="IPR037401">
    <property type="entry name" value="SnoaL-like"/>
</dbReference>
<dbReference type="Proteomes" id="UP000029228">
    <property type="component" value="Unassembled WGS sequence"/>
</dbReference>
<dbReference type="SUPFAM" id="SSF54427">
    <property type="entry name" value="NTF2-like"/>
    <property type="match status" value="1"/>
</dbReference>
<protein>
    <submittedName>
        <fullName evidence="4">Mll0646 protein</fullName>
    </submittedName>
</protein>
<evidence type="ECO:0000256" key="1">
    <source>
        <dbReference type="SAM" id="MobiDB-lite"/>
    </source>
</evidence>
<evidence type="ECO:0000313" key="4">
    <source>
        <dbReference type="EMBL" id="GAL16606.1"/>
    </source>
</evidence>
<evidence type="ECO:0000259" key="3">
    <source>
        <dbReference type="Pfam" id="PF13577"/>
    </source>
</evidence>
<dbReference type="Pfam" id="PF13577">
    <property type="entry name" value="SnoaL_4"/>
    <property type="match status" value="1"/>
</dbReference>
<comment type="caution">
    <text evidence="4">The sequence shown here is derived from an EMBL/GenBank/DDBJ whole genome shotgun (WGS) entry which is preliminary data.</text>
</comment>
<reference evidence="4 5" key="2">
    <citation type="submission" date="2014-09" db="EMBL/GenBank/DDBJ databases">
        <authorList>
            <consortium name="NBRP consortium"/>
            <person name="Sawabe T."/>
            <person name="Meirelles P."/>
            <person name="Nakanishi M."/>
            <person name="Sayaka M."/>
            <person name="Hattori M."/>
            <person name="Ohkuma M."/>
        </authorList>
    </citation>
    <scope>NUCLEOTIDE SEQUENCE [LARGE SCALE GENOMIC DNA]</scope>
    <source>
        <strain evidence="5">JCM19235</strain>
    </source>
</reference>
<feature type="compositionally biased region" description="Polar residues" evidence="1">
    <location>
        <begin position="170"/>
        <end position="184"/>
    </location>
</feature>
<gene>
    <name evidence="4" type="ORF">JCM19235_5155</name>
</gene>
<proteinExistence type="predicted"/>
<dbReference type="OrthoDB" id="5464938at2"/>
<dbReference type="EMBL" id="BBMR01000001">
    <property type="protein sequence ID" value="GAL16606.1"/>
    <property type="molecule type" value="Genomic_DNA"/>
</dbReference>
<evidence type="ECO:0000313" key="5">
    <source>
        <dbReference type="Proteomes" id="UP000029228"/>
    </source>
</evidence>
<dbReference type="AlphaFoldDB" id="A0A090RMZ0"/>
<feature type="signal peptide" evidence="2">
    <location>
        <begin position="1"/>
        <end position="20"/>
    </location>
</feature>
<dbReference type="Gene3D" id="3.10.450.50">
    <property type="match status" value="1"/>
</dbReference>
<keyword evidence="5" id="KW-1185">Reference proteome</keyword>
<accession>A0A090RMZ0</accession>
<dbReference type="InterPro" id="IPR032710">
    <property type="entry name" value="NTF2-like_dom_sf"/>
</dbReference>
<organism evidence="4 5">
    <name type="scientific">Vibrio maritimus</name>
    <dbReference type="NCBI Taxonomy" id="990268"/>
    <lineage>
        <taxon>Bacteria</taxon>
        <taxon>Pseudomonadati</taxon>
        <taxon>Pseudomonadota</taxon>
        <taxon>Gammaproteobacteria</taxon>
        <taxon>Vibrionales</taxon>
        <taxon>Vibrionaceae</taxon>
        <taxon>Vibrio</taxon>
    </lineage>
</organism>